<dbReference type="Proteomes" id="UP000031643">
    <property type="component" value="Chromosome"/>
</dbReference>
<protein>
    <submittedName>
        <fullName evidence="1">Uncharacterized protein</fullName>
    </submittedName>
</protein>
<keyword evidence="2" id="KW-1185">Reference proteome</keyword>
<dbReference type="AlphaFoldDB" id="A0A0A8K245"/>
<evidence type="ECO:0000313" key="2">
    <source>
        <dbReference type="Proteomes" id="UP000031643"/>
    </source>
</evidence>
<evidence type="ECO:0000313" key="1">
    <source>
        <dbReference type="EMBL" id="BAQ16975.1"/>
    </source>
</evidence>
<dbReference type="EMBL" id="AP014648">
    <property type="protein sequence ID" value="BAQ16975.1"/>
    <property type="molecule type" value="Genomic_DNA"/>
</dbReference>
<name>A0A0A8K245_9HYPH</name>
<organism evidence="1 2">
    <name type="scientific">Methyloceanibacter caenitepidi</name>
    <dbReference type="NCBI Taxonomy" id="1384459"/>
    <lineage>
        <taxon>Bacteria</taxon>
        <taxon>Pseudomonadati</taxon>
        <taxon>Pseudomonadota</taxon>
        <taxon>Alphaproteobacteria</taxon>
        <taxon>Hyphomicrobiales</taxon>
        <taxon>Hyphomicrobiaceae</taxon>
        <taxon>Methyloceanibacter</taxon>
    </lineage>
</organism>
<dbReference type="HOGENOM" id="CLU_3100669_0_0_5"/>
<accession>A0A0A8K245</accession>
<gene>
    <name evidence="1" type="ORF">GL4_1519</name>
</gene>
<sequence length="51" mass="5768">MVLSGCDDEKKSHEEAIAYCTAKVAKDHPKAHFDDIVRHTDECMAAEGWDY</sequence>
<dbReference type="KEGG" id="mcg:GL4_1519"/>
<proteinExistence type="predicted"/>
<reference evidence="1 2" key="1">
    <citation type="submission" date="2014-09" db="EMBL/GenBank/DDBJ databases">
        <title>Genome sequencing of Methyloceanibacter caenitepidi Gela4.</title>
        <authorList>
            <person name="Takeuchi M."/>
            <person name="Susumu S."/>
            <person name="Kamagata Y."/>
            <person name="Oshima K."/>
            <person name="Hattori M."/>
            <person name="Iwasaki W."/>
        </authorList>
    </citation>
    <scope>NUCLEOTIDE SEQUENCE [LARGE SCALE GENOMIC DNA]</scope>
    <source>
        <strain evidence="1 2">Gela4</strain>
    </source>
</reference>